<evidence type="ECO:0000256" key="1">
    <source>
        <dbReference type="SAM" id="MobiDB-lite"/>
    </source>
</evidence>
<feature type="region of interest" description="Disordered" evidence="1">
    <location>
        <begin position="268"/>
        <end position="287"/>
    </location>
</feature>
<organism evidence="2 3">
    <name type="scientific">Heterobasidion irregulare (strain TC 32-1)</name>
    <dbReference type="NCBI Taxonomy" id="747525"/>
    <lineage>
        <taxon>Eukaryota</taxon>
        <taxon>Fungi</taxon>
        <taxon>Dikarya</taxon>
        <taxon>Basidiomycota</taxon>
        <taxon>Agaricomycotina</taxon>
        <taxon>Agaricomycetes</taxon>
        <taxon>Russulales</taxon>
        <taxon>Bondarzewiaceae</taxon>
        <taxon>Heterobasidion</taxon>
        <taxon>Heterobasidion annosum species complex</taxon>
    </lineage>
</organism>
<evidence type="ECO:0000313" key="2">
    <source>
        <dbReference type="EMBL" id="ETW76201.1"/>
    </source>
</evidence>
<name>W4JTI0_HETIT</name>
<gene>
    <name evidence="2" type="ORF">HETIRDRAFT_412334</name>
</gene>
<feature type="compositionally biased region" description="Low complexity" evidence="1">
    <location>
        <begin position="274"/>
        <end position="287"/>
    </location>
</feature>
<feature type="compositionally biased region" description="Polar residues" evidence="1">
    <location>
        <begin position="87"/>
        <end position="100"/>
    </location>
</feature>
<feature type="compositionally biased region" description="Low complexity" evidence="1">
    <location>
        <begin position="67"/>
        <end position="86"/>
    </location>
</feature>
<accession>W4JTI0</accession>
<protein>
    <submittedName>
        <fullName evidence="2">Uncharacterized protein</fullName>
    </submittedName>
</protein>
<sequence>MATLFSLARARPLYLSPSTFLTSRATTFRSLHVSPIARKSKKGRRAASADVDNLFTDSNDTSGDLFTFTSSESTPTSPSASNTSPTGLSSSLHPASANTKHNGRLDPAARAQRFEELFVFVQVHIGRSPTAKDALQVRDSAWKHLFSLAKDRAQMERVVAMFAQWREGGRTFKPDMVMAFVRRCEELKCPDLALDVFSNRPKYGMDLALPAIGRRLLHALHAHHPLSASVTLGALYGLYRLPSLASDPIACALLLTACLRATTASAIPAPPPSSVSSSTSPDAPSDAVTMPPIAPAKSTAKPARVVANALLPVLRDLLAKTEPMPIDPNGPRKGAGHAGEVVRERVWLKWCLQRIERALVSRGEDAGWVHEWRVRSGYVNEETIGRAAV</sequence>
<proteinExistence type="predicted"/>
<feature type="region of interest" description="Disordered" evidence="1">
    <location>
        <begin position="66"/>
        <end position="103"/>
    </location>
</feature>
<dbReference type="GeneID" id="20673017"/>
<dbReference type="InParanoid" id="W4JTI0"/>
<dbReference type="KEGG" id="hir:HETIRDRAFT_412334"/>
<reference evidence="2 3" key="1">
    <citation type="journal article" date="2012" name="New Phytol.">
        <title>Insight into trade-off between wood decay and parasitism from the genome of a fungal forest pathogen.</title>
        <authorList>
            <person name="Olson A."/>
            <person name="Aerts A."/>
            <person name="Asiegbu F."/>
            <person name="Belbahri L."/>
            <person name="Bouzid O."/>
            <person name="Broberg A."/>
            <person name="Canback B."/>
            <person name="Coutinho P.M."/>
            <person name="Cullen D."/>
            <person name="Dalman K."/>
            <person name="Deflorio G."/>
            <person name="van Diepen L.T."/>
            <person name="Dunand C."/>
            <person name="Duplessis S."/>
            <person name="Durling M."/>
            <person name="Gonthier P."/>
            <person name="Grimwood J."/>
            <person name="Fossdal C.G."/>
            <person name="Hansson D."/>
            <person name="Henrissat B."/>
            <person name="Hietala A."/>
            <person name="Himmelstrand K."/>
            <person name="Hoffmeister D."/>
            <person name="Hogberg N."/>
            <person name="James T.Y."/>
            <person name="Karlsson M."/>
            <person name="Kohler A."/>
            <person name="Kues U."/>
            <person name="Lee Y.H."/>
            <person name="Lin Y.C."/>
            <person name="Lind M."/>
            <person name="Lindquist E."/>
            <person name="Lombard V."/>
            <person name="Lucas S."/>
            <person name="Lunden K."/>
            <person name="Morin E."/>
            <person name="Murat C."/>
            <person name="Park J."/>
            <person name="Raffaello T."/>
            <person name="Rouze P."/>
            <person name="Salamov A."/>
            <person name="Schmutz J."/>
            <person name="Solheim H."/>
            <person name="Stahlberg J."/>
            <person name="Velez H."/>
            <person name="de Vries R.P."/>
            <person name="Wiebenga A."/>
            <person name="Woodward S."/>
            <person name="Yakovlev I."/>
            <person name="Garbelotto M."/>
            <person name="Martin F."/>
            <person name="Grigoriev I.V."/>
            <person name="Stenlid J."/>
        </authorList>
    </citation>
    <scope>NUCLEOTIDE SEQUENCE [LARGE SCALE GENOMIC DNA]</scope>
    <source>
        <strain evidence="2 3">TC 32-1</strain>
    </source>
</reference>
<dbReference type="AlphaFoldDB" id="W4JTI0"/>
<keyword evidence="3" id="KW-1185">Reference proteome</keyword>
<dbReference type="RefSeq" id="XP_009552409.1">
    <property type="nucleotide sequence ID" value="XM_009554114.1"/>
</dbReference>
<dbReference type="HOGENOM" id="CLU_069658_0_0_1"/>
<dbReference type="eggNOG" id="ENOG502SRY5">
    <property type="taxonomic scope" value="Eukaryota"/>
</dbReference>
<dbReference type="Proteomes" id="UP000030671">
    <property type="component" value="Unassembled WGS sequence"/>
</dbReference>
<evidence type="ECO:0000313" key="3">
    <source>
        <dbReference type="Proteomes" id="UP000030671"/>
    </source>
</evidence>
<dbReference type="OrthoDB" id="565731at2759"/>
<dbReference type="EMBL" id="KI925465">
    <property type="protein sequence ID" value="ETW76201.1"/>
    <property type="molecule type" value="Genomic_DNA"/>
</dbReference>